<comment type="subunit">
    <text evidence="1 12">Homodimer.</text>
</comment>
<comment type="miscellaneous">
    <text evidence="12">A lyase-type mechanism (elimination/hydration) is suggested for the cleavage of the lactyl ether bond of MurNAc 6-phosphate, with the formation of an alpha,beta-unsaturated aldehyde intermediate with (E)-stereochemistry, followed by the syn addition of water to give product.</text>
</comment>
<dbReference type="Pfam" id="PF22645">
    <property type="entry name" value="GKRP_SIS_N"/>
    <property type="match status" value="1"/>
</dbReference>
<dbReference type="UniPathway" id="UPA00342"/>
<evidence type="ECO:0000256" key="6">
    <source>
        <dbReference type="ARBA" id="ARBA00060672"/>
    </source>
</evidence>
<feature type="active site" evidence="12">
    <location>
        <position position="112"/>
    </location>
</feature>
<comment type="function">
    <text evidence="12">Specifically catalyzes the cleavage of the D-lactyl ether substituent of MurNAc 6-phosphate, producing GlcNAc 6-phosphate and D-lactate.</text>
</comment>
<dbReference type="InterPro" id="IPR005486">
    <property type="entry name" value="Glucokinase_regulatory_CS"/>
</dbReference>
<dbReference type="EMBL" id="FQVL01000001">
    <property type="protein sequence ID" value="SHE37178.1"/>
    <property type="molecule type" value="Genomic_DNA"/>
</dbReference>
<gene>
    <name evidence="12" type="primary">murQ</name>
    <name evidence="14" type="ORF">SAMN05444392_101203</name>
</gene>
<dbReference type="SUPFAM" id="SSF53697">
    <property type="entry name" value="SIS domain"/>
    <property type="match status" value="1"/>
</dbReference>
<organism evidence="14 15">
    <name type="scientific">Seinonella peptonophila</name>
    <dbReference type="NCBI Taxonomy" id="112248"/>
    <lineage>
        <taxon>Bacteria</taxon>
        <taxon>Bacillati</taxon>
        <taxon>Bacillota</taxon>
        <taxon>Bacilli</taxon>
        <taxon>Bacillales</taxon>
        <taxon>Thermoactinomycetaceae</taxon>
        <taxon>Seinonella</taxon>
    </lineage>
</organism>
<proteinExistence type="inferred from homology"/>
<evidence type="ECO:0000256" key="7">
    <source>
        <dbReference type="ARBA" id="ARBA00061234"/>
    </source>
</evidence>
<dbReference type="EC" id="4.2.1.126" evidence="8 12"/>
<evidence type="ECO:0000313" key="14">
    <source>
        <dbReference type="EMBL" id="SHE37178.1"/>
    </source>
</evidence>
<evidence type="ECO:0000259" key="13">
    <source>
        <dbReference type="PROSITE" id="PS51464"/>
    </source>
</evidence>
<dbReference type="InterPro" id="IPR040190">
    <property type="entry name" value="MURQ/GCKR"/>
</dbReference>
<dbReference type="HAMAP" id="MF_00068">
    <property type="entry name" value="MurQ"/>
    <property type="match status" value="1"/>
</dbReference>
<evidence type="ECO:0000256" key="5">
    <source>
        <dbReference type="ARBA" id="ARBA00060595"/>
    </source>
</evidence>
<dbReference type="NCBIfam" id="NF009222">
    <property type="entry name" value="PRK12570.1"/>
    <property type="match status" value="1"/>
</dbReference>
<evidence type="ECO:0000256" key="3">
    <source>
        <dbReference type="ARBA" id="ARBA00023277"/>
    </source>
</evidence>
<dbReference type="GO" id="GO:0097173">
    <property type="term" value="P:N-acetylmuramic acid catabolic process"/>
    <property type="evidence" value="ECO:0007669"/>
    <property type="project" value="UniProtKB-UniPathway"/>
</dbReference>
<dbReference type="Proteomes" id="UP000184476">
    <property type="component" value="Unassembled WGS sequence"/>
</dbReference>
<dbReference type="InterPro" id="IPR046348">
    <property type="entry name" value="SIS_dom_sf"/>
</dbReference>
<evidence type="ECO:0000256" key="2">
    <source>
        <dbReference type="ARBA" id="ARBA00023239"/>
    </source>
</evidence>
<dbReference type="Pfam" id="PF20741">
    <property type="entry name" value="GKRP-like_C"/>
    <property type="match status" value="1"/>
</dbReference>
<keyword evidence="15" id="KW-1185">Reference proteome</keyword>
<dbReference type="Gene3D" id="3.40.50.10490">
    <property type="entry name" value="Glucose-6-phosphate isomerase like protein, domain 1"/>
    <property type="match status" value="1"/>
</dbReference>
<evidence type="ECO:0000256" key="12">
    <source>
        <dbReference type="HAMAP-Rule" id="MF_00068"/>
    </source>
</evidence>
<dbReference type="PANTHER" id="PTHR10088">
    <property type="entry name" value="GLUCOKINASE REGULATORY PROTEIN"/>
    <property type="match status" value="1"/>
</dbReference>
<comment type="pathway">
    <text evidence="12">Amino-sugar metabolism; N-acetylmuramate degradation.</text>
</comment>
<dbReference type="FunFam" id="1.10.8.1080:FF:000001">
    <property type="entry name" value="N-acetylmuramic acid 6-phosphate etherase"/>
    <property type="match status" value="1"/>
</dbReference>
<dbReference type="FunFam" id="3.40.50.10490:FF:000014">
    <property type="entry name" value="N-acetylmuramic acid 6-phosphate etherase"/>
    <property type="match status" value="1"/>
</dbReference>
<comment type="catalytic activity">
    <reaction evidence="4 12">
        <text>N-acetyl-D-muramate 6-phosphate + H2O = N-acetyl-D-glucosamine 6-phosphate + (R)-lactate</text>
        <dbReference type="Rhea" id="RHEA:26410"/>
        <dbReference type="ChEBI" id="CHEBI:15377"/>
        <dbReference type="ChEBI" id="CHEBI:16004"/>
        <dbReference type="ChEBI" id="CHEBI:57513"/>
        <dbReference type="ChEBI" id="CHEBI:58722"/>
        <dbReference type="EC" id="4.2.1.126"/>
    </reaction>
</comment>
<keyword evidence="3 12" id="KW-0119">Carbohydrate metabolism</keyword>
<comment type="pathway">
    <text evidence="6">Cell wall biogenesis.</text>
</comment>
<dbReference type="NCBIfam" id="NF003915">
    <property type="entry name" value="PRK05441.1"/>
    <property type="match status" value="1"/>
</dbReference>
<protein>
    <recommendedName>
        <fullName evidence="9 12">N-acetylmuramic acid 6-phosphate etherase</fullName>
        <shortName evidence="12">MurNAc-6-P etherase</shortName>
        <ecNumber evidence="8 12">4.2.1.126</ecNumber>
    </recommendedName>
    <alternativeName>
        <fullName evidence="11 12">N-acetylmuramic acid 6-phosphate hydrolase</fullName>
    </alternativeName>
    <alternativeName>
        <fullName evidence="10 12">N-acetylmuramic acid 6-phosphate lyase</fullName>
    </alternativeName>
</protein>
<dbReference type="GO" id="GO:0016835">
    <property type="term" value="F:carbon-oxygen lyase activity"/>
    <property type="evidence" value="ECO:0007669"/>
    <property type="project" value="UniProtKB-UniRule"/>
</dbReference>
<keyword evidence="2 12" id="KW-0456">Lyase</keyword>
<dbReference type="GO" id="GO:0097367">
    <property type="term" value="F:carbohydrate derivative binding"/>
    <property type="evidence" value="ECO:0007669"/>
    <property type="project" value="InterPro"/>
</dbReference>
<evidence type="ECO:0000256" key="11">
    <source>
        <dbReference type="ARBA" id="ARBA00084049"/>
    </source>
</evidence>
<dbReference type="GO" id="GO:0016803">
    <property type="term" value="F:ether hydrolase activity"/>
    <property type="evidence" value="ECO:0007669"/>
    <property type="project" value="TreeGrafter"/>
</dbReference>
<dbReference type="PROSITE" id="PS01272">
    <property type="entry name" value="GCKR"/>
    <property type="match status" value="1"/>
</dbReference>
<dbReference type="GO" id="GO:0009254">
    <property type="term" value="P:peptidoglycan turnover"/>
    <property type="evidence" value="ECO:0007669"/>
    <property type="project" value="TreeGrafter"/>
</dbReference>
<evidence type="ECO:0000256" key="1">
    <source>
        <dbReference type="ARBA" id="ARBA00011738"/>
    </source>
</evidence>
<dbReference type="InterPro" id="IPR005488">
    <property type="entry name" value="Etherase_MurQ"/>
</dbReference>
<dbReference type="CDD" id="cd05007">
    <property type="entry name" value="SIS_Etherase"/>
    <property type="match status" value="1"/>
</dbReference>
<reference evidence="14 15" key="1">
    <citation type="submission" date="2016-11" db="EMBL/GenBank/DDBJ databases">
        <authorList>
            <person name="Jaros S."/>
            <person name="Januszkiewicz K."/>
            <person name="Wedrychowicz H."/>
        </authorList>
    </citation>
    <scope>NUCLEOTIDE SEQUENCE [LARGE SCALE GENOMIC DNA]</scope>
    <source>
        <strain evidence="14 15">DSM 44666</strain>
    </source>
</reference>
<feature type="domain" description="SIS" evidence="13">
    <location>
        <begin position="53"/>
        <end position="215"/>
    </location>
</feature>
<evidence type="ECO:0000256" key="10">
    <source>
        <dbReference type="ARBA" id="ARBA00077905"/>
    </source>
</evidence>
<dbReference type="AlphaFoldDB" id="A0A1M4SY69"/>
<dbReference type="GO" id="GO:0046348">
    <property type="term" value="P:amino sugar catabolic process"/>
    <property type="evidence" value="ECO:0007669"/>
    <property type="project" value="InterPro"/>
</dbReference>
<dbReference type="Gene3D" id="1.10.8.1080">
    <property type="match status" value="1"/>
</dbReference>
<evidence type="ECO:0000313" key="15">
    <source>
        <dbReference type="Proteomes" id="UP000184476"/>
    </source>
</evidence>
<dbReference type="STRING" id="112248.SAMN05444392_101203"/>
<comment type="pathway">
    <text evidence="5">Amino-sugar metabolism; 1,6-anhydro-N-acetylmuramate degradation.</text>
</comment>
<name>A0A1M4SY69_9BACL</name>
<evidence type="ECO:0000256" key="8">
    <source>
        <dbReference type="ARBA" id="ARBA00067056"/>
    </source>
</evidence>
<dbReference type="InterPro" id="IPR001347">
    <property type="entry name" value="SIS_dom"/>
</dbReference>
<dbReference type="PANTHER" id="PTHR10088:SF4">
    <property type="entry name" value="GLUCOKINASE REGULATORY PROTEIN"/>
    <property type="match status" value="1"/>
</dbReference>
<feature type="active site" description="Proton donor" evidence="12">
    <location>
        <position position="81"/>
    </location>
</feature>
<comment type="similarity">
    <text evidence="7 12">Belongs to the GCKR-like family. MurNAc-6-P etherase subfamily.</text>
</comment>
<evidence type="ECO:0000256" key="9">
    <source>
        <dbReference type="ARBA" id="ARBA00070061"/>
    </source>
</evidence>
<dbReference type="NCBIfam" id="TIGR00274">
    <property type="entry name" value="N-acetylmuramic acid 6-phosphate etherase"/>
    <property type="match status" value="1"/>
</dbReference>
<dbReference type="RefSeq" id="WP_073150555.1">
    <property type="nucleotide sequence ID" value="NZ_FQVL01000001.1"/>
</dbReference>
<accession>A0A1M4SY69</accession>
<sequence length="301" mass="32802">MEKLTTEQQNLMSKGLDQLSPLQIITLMNKEDQIVAEAIQKELPTIASSIESIVERCRKGGRIIYMGAGTSGRLGVMDAAECGPTFGVQNDKIMAKIAGGEEALYHAVEKSEDRQEDAIEDLQCIHLRSVDSVIGITASGQTPYVISALSYALEIGALTVLLTVNKGFSNKPFDHVIAIETGPEVIAGSTRLKAGTAQKMVLNMISTTTMVQLGKVYDNLMVDVQITNQKLRNRAISIVSSLTGLPANEAHQLLEKAKGHVKTAIVMNHFQLSYLEAKSHLRQCSGNLRDALSRKCLHEDR</sequence>
<evidence type="ECO:0000256" key="4">
    <source>
        <dbReference type="ARBA" id="ARBA00051747"/>
    </source>
</evidence>
<dbReference type="OrthoDB" id="9813395at2"/>
<dbReference type="PROSITE" id="PS51464">
    <property type="entry name" value="SIS"/>
    <property type="match status" value="1"/>
</dbReference>